<keyword evidence="16" id="KW-0906">Nuclear pore complex</keyword>
<keyword evidence="30" id="KW-1185">Reference proteome</keyword>
<feature type="domain" description="RanBD1" evidence="27">
    <location>
        <begin position="1119"/>
        <end position="1254"/>
    </location>
</feature>
<dbReference type="Pfam" id="PF13445">
    <property type="entry name" value="zf-RING_UBOX"/>
    <property type="match status" value="1"/>
</dbReference>
<dbReference type="CDD" id="cd19757">
    <property type="entry name" value="Bbox1"/>
    <property type="match status" value="1"/>
</dbReference>
<evidence type="ECO:0000256" key="11">
    <source>
        <dbReference type="ARBA" id="ARBA00022816"/>
    </source>
</evidence>
<keyword evidence="12" id="KW-0862">Zinc</keyword>
<keyword evidence="17" id="KW-0472">Membrane</keyword>
<dbReference type="GO" id="GO:0016874">
    <property type="term" value="F:ligase activity"/>
    <property type="evidence" value="ECO:0007669"/>
    <property type="project" value="UniProtKB-KW"/>
</dbReference>
<dbReference type="GO" id="GO:0051028">
    <property type="term" value="P:mRNA transport"/>
    <property type="evidence" value="ECO:0007669"/>
    <property type="project" value="UniProtKB-KW"/>
</dbReference>
<dbReference type="OrthoDB" id="2357150at2759"/>
<reference evidence="29" key="1">
    <citation type="submission" date="2018-11" db="EMBL/GenBank/DDBJ databases">
        <authorList>
            <person name="Alioto T."/>
            <person name="Alioto T."/>
        </authorList>
    </citation>
    <scope>NUCLEOTIDE SEQUENCE</scope>
</reference>
<dbReference type="InterPro" id="IPR000156">
    <property type="entry name" value="Ran_bind_dom"/>
</dbReference>
<feature type="domain" description="RING-type" evidence="25">
    <location>
        <begin position="16"/>
        <end position="63"/>
    </location>
</feature>
<dbReference type="GO" id="GO:0006913">
    <property type="term" value="P:nucleocytoplasmic transport"/>
    <property type="evidence" value="ECO:0007669"/>
    <property type="project" value="InterPro"/>
</dbReference>
<evidence type="ECO:0000256" key="24">
    <source>
        <dbReference type="SAM" id="MobiDB-lite"/>
    </source>
</evidence>
<protein>
    <recommendedName>
        <fullName evidence="20">Nuclear pore complex protein Nup153</fullName>
        <ecNumber evidence="5">2.3.2.31</ecNumber>
    </recommendedName>
    <alternativeName>
        <fullName evidence="22">153 kDa nucleoporin</fullName>
    </alternativeName>
    <alternativeName>
        <fullName evidence="21">Nucleoporin Nup153</fullName>
    </alternativeName>
    <alternativeName>
        <fullName evidence="6">RanBP-type and C3HC4-type zinc finger-containing protein 1</fullName>
    </alternativeName>
</protein>
<evidence type="ECO:0000256" key="6">
    <source>
        <dbReference type="ARBA" id="ARBA00017887"/>
    </source>
</evidence>
<evidence type="ECO:0000256" key="18">
    <source>
        <dbReference type="ARBA" id="ARBA00023242"/>
    </source>
</evidence>
<dbReference type="Pfam" id="PF00638">
    <property type="entry name" value="Ran_BP1"/>
    <property type="match status" value="2"/>
</dbReference>
<dbReference type="SUPFAM" id="SSF50729">
    <property type="entry name" value="PH domain-like"/>
    <property type="match status" value="2"/>
</dbReference>
<dbReference type="InterPro" id="IPR036443">
    <property type="entry name" value="Znf_RanBP2_sf"/>
</dbReference>
<organism evidence="29 30">
    <name type="scientific">Mytilus galloprovincialis</name>
    <name type="common">Mediterranean mussel</name>
    <dbReference type="NCBI Taxonomy" id="29158"/>
    <lineage>
        <taxon>Eukaryota</taxon>
        <taxon>Metazoa</taxon>
        <taxon>Spiralia</taxon>
        <taxon>Lophotrochozoa</taxon>
        <taxon>Mollusca</taxon>
        <taxon>Bivalvia</taxon>
        <taxon>Autobranchia</taxon>
        <taxon>Pteriomorphia</taxon>
        <taxon>Mytilida</taxon>
        <taxon>Mytiloidea</taxon>
        <taxon>Mytilidae</taxon>
        <taxon>Mytilinae</taxon>
        <taxon>Mytilus</taxon>
    </lineage>
</organism>
<dbReference type="PROSITE" id="PS00518">
    <property type="entry name" value="ZF_RING_1"/>
    <property type="match status" value="1"/>
</dbReference>
<dbReference type="InterPro" id="IPR013083">
    <property type="entry name" value="Znf_RING/FYVE/PHD"/>
</dbReference>
<dbReference type="PANTHER" id="PTHR23138:SF87">
    <property type="entry name" value="E3 SUMO-PROTEIN LIGASE RANBP2"/>
    <property type="match status" value="1"/>
</dbReference>
<dbReference type="InterPro" id="IPR045255">
    <property type="entry name" value="RanBP1-like"/>
</dbReference>
<comment type="subcellular location">
    <subcellularLocation>
        <location evidence="3">Nucleus membrane</location>
    </subcellularLocation>
    <subcellularLocation>
        <location evidence="4">Nucleus</location>
        <location evidence="4">Nuclear pore complex</location>
    </subcellularLocation>
</comment>
<dbReference type="Proteomes" id="UP000596742">
    <property type="component" value="Unassembled WGS sequence"/>
</dbReference>
<evidence type="ECO:0000256" key="8">
    <source>
        <dbReference type="ARBA" id="ARBA00022723"/>
    </source>
</evidence>
<feature type="domain" description="RanBD1" evidence="27">
    <location>
        <begin position="567"/>
        <end position="635"/>
    </location>
</feature>
<evidence type="ECO:0000256" key="17">
    <source>
        <dbReference type="ARBA" id="ARBA00023136"/>
    </source>
</evidence>
<name>A0A8B6F5Y9_MYTGA</name>
<evidence type="ECO:0000256" key="22">
    <source>
        <dbReference type="ARBA" id="ARBA00079437"/>
    </source>
</evidence>
<dbReference type="InterPro" id="IPR001876">
    <property type="entry name" value="Znf_RanBP2"/>
</dbReference>
<evidence type="ECO:0000259" key="26">
    <source>
        <dbReference type="PROSITE" id="PS50119"/>
    </source>
</evidence>
<dbReference type="InterPro" id="IPR045256">
    <property type="entry name" value="RanBP1_RanBD"/>
</dbReference>
<dbReference type="FunFam" id="2.30.29.30:FF:000018">
    <property type="entry name" value="E3 SUMO-protein ligase RanBP2"/>
    <property type="match status" value="1"/>
</dbReference>
<dbReference type="Gene3D" id="3.30.160.60">
    <property type="entry name" value="Classic Zinc Finger"/>
    <property type="match status" value="1"/>
</dbReference>
<accession>A0A8B6F5Y9</accession>
<dbReference type="CDD" id="cd16449">
    <property type="entry name" value="RING-HC"/>
    <property type="match status" value="1"/>
</dbReference>
<evidence type="ECO:0000256" key="13">
    <source>
        <dbReference type="ARBA" id="ARBA00022927"/>
    </source>
</evidence>
<evidence type="ECO:0000256" key="15">
    <source>
        <dbReference type="ARBA" id="ARBA00023125"/>
    </source>
</evidence>
<comment type="cofactor">
    <cofactor evidence="2">
        <name>Zn(2+)</name>
        <dbReference type="ChEBI" id="CHEBI:29105"/>
    </cofactor>
</comment>
<dbReference type="GO" id="GO:0003677">
    <property type="term" value="F:DNA binding"/>
    <property type="evidence" value="ECO:0007669"/>
    <property type="project" value="UniProtKB-KW"/>
</dbReference>
<dbReference type="GO" id="GO:0005096">
    <property type="term" value="F:GTPase activator activity"/>
    <property type="evidence" value="ECO:0007669"/>
    <property type="project" value="TreeGrafter"/>
</dbReference>
<dbReference type="Gene3D" id="2.30.29.30">
    <property type="entry name" value="Pleckstrin-homology domain (PH domain)/Phosphotyrosine-binding domain (PTB)"/>
    <property type="match status" value="2"/>
</dbReference>
<dbReference type="GO" id="GO:0061630">
    <property type="term" value="F:ubiquitin protein ligase activity"/>
    <property type="evidence" value="ECO:0007669"/>
    <property type="project" value="UniProtKB-EC"/>
</dbReference>
<dbReference type="GO" id="GO:0031965">
    <property type="term" value="C:nuclear membrane"/>
    <property type="evidence" value="ECO:0007669"/>
    <property type="project" value="UniProtKB-SubCell"/>
</dbReference>
<evidence type="ECO:0000259" key="28">
    <source>
        <dbReference type="PROSITE" id="PS50199"/>
    </source>
</evidence>
<evidence type="ECO:0000256" key="7">
    <source>
        <dbReference type="ARBA" id="ARBA00022448"/>
    </source>
</evidence>
<dbReference type="InterPro" id="IPR000315">
    <property type="entry name" value="Znf_B-box"/>
</dbReference>
<evidence type="ECO:0000259" key="27">
    <source>
        <dbReference type="PROSITE" id="PS50196"/>
    </source>
</evidence>
<dbReference type="InterPro" id="IPR027370">
    <property type="entry name" value="Znf-RING_euk"/>
</dbReference>
<dbReference type="PROSITE" id="PS01358">
    <property type="entry name" value="ZF_RANBP2_1"/>
    <property type="match status" value="2"/>
</dbReference>
<evidence type="ECO:0000256" key="16">
    <source>
        <dbReference type="ARBA" id="ARBA00023132"/>
    </source>
</evidence>
<evidence type="ECO:0000256" key="21">
    <source>
        <dbReference type="ARBA" id="ARBA00078197"/>
    </source>
</evidence>
<keyword evidence="11" id="KW-0509">mRNA transport</keyword>
<keyword evidence="18" id="KW-0539">Nucleus</keyword>
<evidence type="ECO:0000256" key="2">
    <source>
        <dbReference type="ARBA" id="ARBA00001947"/>
    </source>
</evidence>
<dbReference type="PROSITE" id="PS50199">
    <property type="entry name" value="ZF_RANBP2_2"/>
    <property type="match status" value="2"/>
</dbReference>
<dbReference type="PANTHER" id="PTHR23138">
    <property type="entry name" value="RAN BINDING PROTEIN"/>
    <property type="match status" value="1"/>
</dbReference>
<dbReference type="Gene3D" id="3.30.40.10">
    <property type="entry name" value="Zinc/RING finger domain, C3HC4 (zinc finger)"/>
    <property type="match status" value="1"/>
</dbReference>
<dbReference type="SUPFAM" id="SSF90209">
    <property type="entry name" value="Ran binding protein zinc finger-like"/>
    <property type="match status" value="2"/>
</dbReference>
<keyword evidence="15" id="KW-0238">DNA-binding</keyword>
<comment type="catalytic activity">
    <reaction evidence="1">
        <text>[E2 ubiquitin-conjugating enzyme]-S-ubiquitinyl-L-cysteine + [acceptor protein]-L-lysine = [E2 ubiquitin-conjugating enzyme]-L-cysteine + [acceptor protein]-N(6)-ubiquitinyl-L-lysine.</text>
        <dbReference type="EC" id="2.3.2.31"/>
    </reaction>
</comment>
<dbReference type="Gene3D" id="4.10.1060.10">
    <property type="entry name" value="Zinc finger, RanBP2-type"/>
    <property type="match status" value="3"/>
</dbReference>
<feature type="domain" description="B box-type" evidence="26">
    <location>
        <begin position="99"/>
        <end position="149"/>
    </location>
</feature>
<dbReference type="AlphaFoldDB" id="A0A8B6F5Y9"/>
<dbReference type="SMART" id="SM00547">
    <property type="entry name" value="ZnF_RBZ"/>
    <property type="match status" value="3"/>
</dbReference>
<gene>
    <name evidence="29" type="ORF">MGAL_10B042172</name>
</gene>
<dbReference type="GO" id="GO:0015031">
    <property type="term" value="P:protein transport"/>
    <property type="evidence" value="ECO:0007669"/>
    <property type="project" value="UniProtKB-KW"/>
</dbReference>
<keyword evidence="8" id="KW-0479">Metal-binding</keyword>
<dbReference type="SUPFAM" id="SSF57850">
    <property type="entry name" value="RING/U-box"/>
    <property type="match status" value="1"/>
</dbReference>
<evidence type="ECO:0000256" key="19">
    <source>
        <dbReference type="ARBA" id="ARBA00060842"/>
    </source>
</evidence>
<comment type="caution">
    <text evidence="29">The sequence shown here is derived from an EMBL/GenBank/DDBJ whole genome shotgun (WGS) entry which is preliminary data.</text>
</comment>
<comment type="similarity">
    <text evidence="19">Belongs to the NUP153 family.</text>
</comment>
<keyword evidence="13" id="KW-0653">Protein transport</keyword>
<dbReference type="SMART" id="SM00184">
    <property type="entry name" value="RING"/>
    <property type="match status" value="2"/>
</dbReference>
<dbReference type="GO" id="GO:0005737">
    <property type="term" value="C:cytoplasm"/>
    <property type="evidence" value="ECO:0007669"/>
    <property type="project" value="TreeGrafter"/>
</dbReference>
<dbReference type="InterPro" id="IPR017907">
    <property type="entry name" value="Znf_RING_CS"/>
</dbReference>
<dbReference type="Pfam" id="PF00641">
    <property type="entry name" value="Zn_ribbon_RanBP"/>
    <property type="match status" value="3"/>
</dbReference>
<keyword evidence="7" id="KW-0813">Transport</keyword>
<dbReference type="SMART" id="SM00160">
    <property type="entry name" value="RanBD"/>
    <property type="match status" value="2"/>
</dbReference>
<dbReference type="GO" id="GO:0005643">
    <property type="term" value="C:nuclear pore"/>
    <property type="evidence" value="ECO:0007669"/>
    <property type="project" value="UniProtKB-SubCell"/>
</dbReference>
<dbReference type="CDD" id="cd13179">
    <property type="entry name" value="RanBD_RanBP1"/>
    <property type="match status" value="1"/>
</dbReference>
<evidence type="ECO:0000256" key="20">
    <source>
        <dbReference type="ARBA" id="ARBA00068609"/>
    </source>
</evidence>
<dbReference type="PROSITE" id="PS50089">
    <property type="entry name" value="ZF_RING_2"/>
    <property type="match status" value="1"/>
</dbReference>
<dbReference type="InterPro" id="IPR001841">
    <property type="entry name" value="Znf_RING"/>
</dbReference>
<evidence type="ECO:0000256" key="10">
    <source>
        <dbReference type="ARBA" id="ARBA00022771"/>
    </source>
</evidence>
<evidence type="ECO:0000313" key="30">
    <source>
        <dbReference type="Proteomes" id="UP000596742"/>
    </source>
</evidence>
<dbReference type="EC" id="2.3.2.31" evidence="5"/>
<feature type="region of interest" description="Disordered" evidence="24">
    <location>
        <begin position="523"/>
        <end position="563"/>
    </location>
</feature>
<dbReference type="EMBL" id="UYJE01006209">
    <property type="protein sequence ID" value="VDI44003.1"/>
    <property type="molecule type" value="Genomic_DNA"/>
</dbReference>
<keyword evidence="10 23" id="KW-0863">Zinc-finger</keyword>
<evidence type="ECO:0000256" key="4">
    <source>
        <dbReference type="ARBA" id="ARBA00004567"/>
    </source>
</evidence>
<evidence type="ECO:0000259" key="25">
    <source>
        <dbReference type="PROSITE" id="PS50089"/>
    </source>
</evidence>
<evidence type="ECO:0000256" key="23">
    <source>
        <dbReference type="PROSITE-ProRule" id="PRU00322"/>
    </source>
</evidence>
<feature type="domain" description="RanBP2-type" evidence="28">
    <location>
        <begin position="668"/>
        <end position="697"/>
    </location>
</feature>
<dbReference type="InterPro" id="IPR011993">
    <property type="entry name" value="PH-like_dom_sf"/>
</dbReference>
<dbReference type="SMART" id="SM00336">
    <property type="entry name" value="BBOX"/>
    <property type="match status" value="1"/>
</dbReference>
<evidence type="ECO:0000256" key="5">
    <source>
        <dbReference type="ARBA" id="ARBA00012251"/>
    </source>
</evidence>
<evidence type="ECO:0000256" key="12">
    <source>
        <dbReference type="ARBA" id="ARBA00022833"/>
    </source>
</evidence>
<evidence type="ECO:0000256" key="9">
    <source>
        <dbReference type="ARBA" id="ARBA00022737"/>
    </source>
</evidence>
<sequence length="1266" mass="139312">MAECVDSQKTKDILTCSICLERFIKPKSLPCLHTFCEGCILTYSTSILEKWEGNTHIECPVCRATVQLPKTECTPNEFVDQLPANVLIIGLLEKEKVTRPEKICMSCERLDITSNATFICIDCSDTLCDTCLKYHRANKATSNHDTKPISTLTDGVNIPKVFKNICAQHSKKLKLFCNDHDLPCCTLCVSLCHRKCENVVTIEEKAKRFCADAKLENLKMDIRHVSNDFDTLLSYYTECLQSNETQYGDNQKMIEIACSTMISKVRAMEITKKAELKKIYEEKKHFLDDRMDTCTNCKNTVLSDKQTIEVSIEKASEVQVMIEAQKIASQIEKYKQLLKTYKFDGSKILICFGTGIQNTIDVFMNSLFKISVSNDVKFLKLLTDERIPVLNSEQRSSLNQSVGYFWNQKEDTKIKLHRPIFGTSLAAQNVGTERSFSASSTTSPLLDSLLAGTTLPEKPLAHPVSMVTSVTPGSSAPKGTFSFGQQPFKTGTQSPFSFGQVSSTTPGGCQDLFTSPQKVSTTSSGAAGYIFPSPQKENIFDGKSSREISPVKSPSKDHTDEYEPSVDFKPVIDLPDLVETKTGEEEEEAVFCERANLFRFDGGQWKERGTGELKLLRHKQTKRVRLLMRRDQVLKSELDQVKPIQVKIESAETVNTDKPSLGSKLKKEEGAWSCPACLIWNKSDVQKCAACQTLKPGLKPEDVIKTESKSSNVFGSILSGVRFENTSSEQKSSGFSFQSGAKPTSAADIIFGQTTKGTNSTNPATGSGFKFVGRPVSTVKTTTSVADTGKPLLSGGFKLDIYQSLRTKRPHQEHFGGETKSDTSKPAATFSFKPNAPTASPSLSVTVTEIKNKPVSFKPSTPLDASPVIPKPEHAKKVEKKGFGNQFKPKEGSWKCNGCLMSNNSDALKCPACQTVKPGVTKEEAKSSNQSEKKEGKKGFGDLFKPKEGVCRCDGCLVSNNGDVLKCPACGTLKPGVTKEDLPKETEKSSAFGSTGGGFNFGGKGGFTFGTAGKSDIKAGSGFTFQTTDTAGSGFTFQTTYTAGFNFTRTKSNADKNKADALAKGFNFTLQPSATVTPEKSSSGFNFTLSPSIDADPKSPPTDVEGMYLNKDGDDDHIHFEPIIELPSAVDVVTGEEDEEVLFQHRSKLFRFADGEWKERGLGDIKISKHKENGKVRLLMRRAQIYKICLNHYLTQELELKPMPKTDGKAWIWFAMDFSDGEPAMQQLAVKFKNQEIATGFKKAFDDAKAKLESSVATQESPVRRG</sequence>
<evidence type="ECO:0000256" key="1">
    <source>
        <dbReference type="ARBA" id="ARBA00001798"/>
    </source>
</evidence>
<dbReference type="PROSITE" id="PS50119">
    <property type="entry name" value="ZF_BBOX"/>
    <property type="match status" value="1"/>
</dbReference>
<proteinExistence type="inferred from homology"/>
<evidence type="ECO:0000256" key="14">
    <source>
        <dbReference type="ARBA" id="ARBA00023010"/>
    </source>
</evidence>
<dbReference type="GO" id="GO:0008270">
    <property type="term" value="F:zinc ion binding"/>
    <property type="evidence" value="ECO:0007669"/>
    <property type="project" value="UniProtKB-KW"/>
</dbReference>
<keyword evidence="9" id="KW-0677">Repeat</keyword>
<dbReference type="PROSITE" id="PS50196">
    <property type="entry name" value="RANBD1"/>
    <property type="match status" value="2"/>
</dbReference>
<evidence type="ECO:0000256" key="3">
    <source>
        <dbReference type="ARBA" id="ARBA00004126"/>
    </source>
</evidence>
<feature type="domain" description="RanBP2-type" evidence="28">
    <location>
        <begin position="890"/>
        <end position="919"/>
    </location>
</feature>
<evidence type="ECO:0000313" key="29">
    <source>
        <dbReference type="EMBL" id="VDI44003.1"/>
    </source>
</evidence>
<dbReference type="FunFam" id="4.10.1060.10:FF:000001">
    <property type="entry name" value="Nuclear pore complex protein Nup153"/>
    <property type="match status" value="2"/>
</dbReference>
<keyword evidence="14" id="KW-0811">Translocation</keyword>
<dbReference type="CDD" id="cd19776">
    <property type="entry name" value="Bbox2_TRIM25_C-IV"/>
    <property type="match status" value="1"/>
</dbReference>
<keyword evidence="29" id="KW-0436">Ligase</keyword>